<organism evidence="2 3">
    <name type="scientific">Niabella ginsenosidivorans</name>
    <dbReference type="NCBI Taxonomy" id="1176587"/>
    <lineage>
        <taxon>Bacteria</taxon>
        <taxon>Pseudomonadati</taxon>
        <taxon>Bacteroidota</taxon>
        <taxon>Chitinophagia</taxon>
        <taxon>Chitinophagales</taxon>
        <taxon>Chitinophagaceae</taxon>
        <taxon>Niabella</taxon>
    </lineage>
</organism>
<evidence type="ECO:0000256" key="1">
    <source>
        <dbReference type="SAM" id="Phobius"/>
    </source>
</evidence>
<dbReference type="EMBL" id="CP015772">
    <property type="protein sequence ID" value="ANH82851.1"/>
    <property type="molecule type" value="Genomic_DNA"/>
</dbReference>
<reference evidence="2 3" key="1">
    <citation type="submission" date="2016-05" db="EMBL/GenBank/DDBJ databases">
        <title>Niabella ginsenosidivorans BS26 whole genome sequencing.</title>
        <authorList>
            <person name="Im W.T."/>
            <person name="Siddiqi M.Z."/>
        </authorList>
    </citation>
    <scope>NUCLEOTIDE SEQUENCE [LARGE SCALE GENOMIC DNA]</scope>
    <source>
        <strain evidence="2 3">BS26</strain>
    </source>
</reference>
<sequence length="75" mass="8854">MIIIVFITCFFIVCPNSALTKVPRRIVWFYLHLIICFYLRFPRLLFFCGCPVAGLPHSYLRVMSRISSLFYQPGF</sequence>
<accession>A0A1A9I838</accession>
<evidence type="ECO:0000313" key="3">
    <source>
        <dbReference type="Proteomes" id="UP000077667"/>
    </source>
</evidence>
<evidence type="ECO:0000313" key="2">
    <source>
        <dbReference type="EMBL" id="ANH82851.1"/>
    </source>
</evidence>
<proteinExistence type="predicted"/>
<dbReference type="Proteomes" id="UP000077667">
    <property type="component" value="Chromosome"/>
</dbReference>
<name>A0A1A9I838_9BACT</name>
<gene>
    <name evidence="2" type="ORF">A8C56_19335</name>
</gene>
<feature type="transmembrane region" description="Helical" evidence="1">
    <location>
        <begin position="30"/>
        <end position="55"/>
    </location>
</feature>
<dbReference type="STRING" id="1176587.A8C56_19335"/>
<dbReference type="AlphaFoldDB" id="A0A1A9I838"/>
<keyword evidence="1" id="KW-1133">Transmembrane helix</keyword>
<protein>
    <submittedName>
        <fullName evidence="2">Uncharacterized protein</fullName>
    </submittedName>
</protein>
<keyword evidence="3" id="KW-1185">Reference proteome</keyword>
<keyword evidence="1" id="KW-0812">Transmembrane</keyword>
<dbReference type="KEGG" id="nia:A8C56_19335"/>
<keyword evidence="1" id="KW-0472">Membrane</keyword>